<dbReference type="PANTHER" id="PTHR47152:SF2">
    <property type="entry name" value="SLR2084 PROTEIN"/>
    <property type="match status" value="1"/>
</dbReference>
<dbReference type="STRING" id="886293.Sinac_7559"/>
<dbReference type="Proteomes" id="UP000010798">
    <property type="component" value="Chromosome"/>
</dbReference>
<dbReference type="CDD" id="cd06260">
    <property type="entry name" value="DUF820-like"/>
    <property type="match status" value="1"/>
</dbReference>
<evidence type="ECO:0000256" key="1">
    <source>
        <dbReference type="SAM" id="MobiDB-lite"/>
    </source>
</evidence>
<accession>L0DRI7</accession>
<dbReference type="HOGENOM" id="CLU_098557_0_0_0"/>
<dbReference type="InterPro" id="IPR012296">
    <property type="entry name" value="Nuclease_put_TT1808"/>
</dbReference>
<dbReference type="Pfam" id="PF05685">
    <property type="entry name" value="Uma2"/>
    <property type="match status" value="1"/>
</dbReference>
<organism evidence="3 4">
    <name type="scientific">Singulisphaera acidiphila (strain ATCC BAA-1392 / DSM 18658 / VKM B-2454 / MOB10)</name>
    <dbReference type="NCBI Taxonomy" id="886293"/>
    <lineage>
        <taxon>Bacteria</taxon>
        <taxon>Pseudomonadati</taxon>
        <taxon>Planctomycetota</taxon>
        <taxon>Planctomycetia</taxon>
        <taxon>Isosphaerales</taxon>
        <taxon>Isosphaeraceae</taxon>
        <taxon>Singulisphaera</taxon>
    </lineage>
</organism>
<dbReference type="SUPFAM" id="SSF52980">
    <property type="entry name" value="Restriction endonuclease-like"/>
    <property type="match status" value="1"/>
</dbReference>
<proteinExistence type="predicted"/>
<dbReference type="RefSeq" id="WP_015250656.1">
    <property type="nucleotide sequence ID" value="NC_019892.1"/>
</dbReference>
<feature type="region of interest" description="Disordered" evidence="1">
    <location>
        <begin position="1"/>
        <end position="20"/>
    </location>
</feature>
<dbReference type="InterPro" id="IPR008538">
    <property type="entry name" value="Uma2"/>
</dbReference>
<gene>
    <name evidence="3" type="ordered locus">Sinac_7559</name>
</gene>
<name>L0DRI7_SINAD</name>
<dbReference type="KEGG" id="saci:Sinac_7559"/>
<sequence length="227" mass="25215">MATITRPDASGGSSPTSPGVLFEGTSWDDYEAMLRIVGNRPIRVTYDRGSMEIMSPLWKHGGLSYLLGRLIDVLTEEWDIPVEAADPVTFKREDLAKGVEPDKCYYFGDHAAQVRGKDRLNMGVDPPPDLVIEADITSSSLDRLGIYAALGICEVWRFDGQSLHFLHLQADRSFQARETSLHFPGLSLAMMTQALVQAEGKDKTAWVRSFRADVRALPPPPRDHAED</sequence>
<dbReference type="OrthoDB" id="275506at2"/>
<protein>
    <recommendedName>
        <fullName evidence="2">Putative restriction endonuclease domain-containing protein</fullName>
    </recommendedName>
</protein>
<reference evidence="3 4" key="1">
    <citation type="submission" date="2012-02" db="EMBL/GenBank/DDBJ databases">
        <title>Complete sequence of chromosome of Singulisphaera acidiphila DSM 18658.</title>
        <authorList>
            <consortium name="US DOE Joint Genome Institute (JGI-PGF)"/>
            <person name="Lucas S."/>
            <person name="Copeland A."/>
            <person name="Lapidus A."/>
            <person name="Glavina del Rio T."/>
            <person name="Dalin E."/>
            <person name="Tice H."/>
            <person name="Bruce D."/>
            <person name="Goodwin L."/>
            <person name="Pitluck S."/>
            <person name="Peters L."/>
            <person name="Ovchinnikova G."/>
            <person name="Chertkov O."/>
            <person name="Kyrpides N."/>
            <person name="Mavromatis K."/>
            <person name="Ivanova N."/>
            <person name="Brettin T."/>
            <person name="Detter J.C."/>
            <person name="Han C."/>
            <person name="Larimer F."/>
            <person name="Land M."/>
            <person name="Hauser L."/>
            <person name="Markowitz V."/>
            <person name="Cheng J.-F."/>
            <person name="Hugenholtz P."/>
            <person name="Woyke T."/>
            <person name="Wu D."/>
            <person name="Tindall B."/>
            <person name="Pomrenke H."/>
            <person name="Brambilla E."/>
            <person name="Klenk H.-P."/>
            <person name="Eisen J.A."/>
        </authorList>
    </citation>
    <scope>NUCLEOTIDE SEQUENCE [LARGE SCALE GENOMIC DNA]</scope>
    <source>
        <strain evidence="4">ATCC BAA-1392 / DSM 18658 / VKM B-2454 / MOB10</strain>
    </source>
</reference>
<dbReference type="PANTHER" id="PTHR47152">
    <property type="entry name" value="SLR2084 PROTEIN-RELATED"/>
    <property type="match status" value="1"/>
</dbReference>
<dbReference type="eggNOG" id="COG4636">
    <property type="taxonomic scope" value="Bacteria"/>
</dbReference>
<dbReference type="InterPro" id="IPR011335">
    <property type="entry name" value="Restrct_endonuc-II-like"/>
</dbReference>
<evidence type="ECO:0000259" key="2">
    <source>
        <dbReference type="Pfam" id="PF05685"/>
    </source>
</evidence>
<evidence type="ECO:0000313" key="3">
    <source>
        <dbReference type="EMBL" id="AGA31592.1"/>
    </source>
</evidence>
<feature type="domain" description="Putative restriction endonuclease" evidence="2">
    <location>
        <begin position="27"/>
        <end position="186"/>
    </location>
</feature>
<dbReference type="Gene3D" id="3.90.1570.10">
    <property type="entry name" value="tt1808, chain A"/>
    <property type="match status" value="1"/>
</dbReference>
<dbReference type="AlphaFoldDB" id="L0DRI7"/>
<evidence type="ECO:0000313" key="4">
    <source>
        <dbReference type="Proteomes" id="UP000010798"/>
    </source>
</evidence>
<keyword evidence="4" id="KW-1185">Reference proteome</keyword>
<dbReference type="EMBL" id="CP003364">
    <property type="protein sequence ID" value="AGA31592.1"/>
    <property type="molecule type" value="Genomic_DNA"/>
</dbReference>